<gene>
    <name evidence="7" type="ORF">GX51_07140</name>
</gene>
<feature type="chain" id="PRO_5012541344" description="NlpC/P60 domain-containing protein" evidence="5">
    <location>
        <begin position="18"/>
        <end position="340"/>
    </location>
</feature>
<dbReference type="InterPro" id="IPR051202">
    <property type="entry name" value="Peptidase_C40"/>
</dbReference>
<keyword evidence="3" id="KW-0378">Hydrolase</keyword>
<dbReference type="STRING" id="2060905.A0A2B7WMJ8"/>
<dbReference type="Pfam" id="PF23795">
    <property type="entry name" value="SH3_YKFC_2nd"/>
    <property type="match status" value="1"/>
</dbReference>
<evidence type="ECO:0000256" key="3">
    <source>
        <dbReference type="ARBA" id="ARBA00022801"/>
    </source>
</evidence>
<dbReference type="InterPro" id="IPR057812">
    <property type="entry name" value="SH3_YKFC_2nd"/>
</dbReference>
<keyword evidence="4" id="KW-0788">Thiol protease</keyword>
<keyword evidence="8" id="KW-1185">Reference proteome</keyword>
<evidence type="ECO:0000313" key="7">
    <source>
        <dbReference type="EMBL" id="PGG97759.1"/>
    </source>
</evidence>
<evidence type="ECO:0000259" key="6">
    <source>
        <dbReference type="PROSITE" id="PS51935"/>
    </source>
</evidence>
<evidence type="ECO:0000256" key="1">
    <source>
        <dbReference type="ARBA" id="ARBA00007074"/>
    </source>
</evidence>
<dbReference type="Proteomes" id="UP000224080">
    <property type="component" value="Unassembled WGS sequence"/>
</dbReference>
<evidence type="ECO:0000313" key="8">
    <source>
        <dbReference type="Proteomes" id="UP000224080"/>
    </source>
</evidence>
<comment type="similarity">
    <text evidence="1">Belongs to the peptidase C40 family.</text>
</comment>
<dbReference type="InterPro" id="IPR038765">
    <property type="entry name" value="Papain-like_cys_pep_sf"/>
</dbReference>
<dbReference type="SUPFAM" id="SSF54001">
    <property type="entry name" value="Cysteine proteinases"/>
    <property type="match status" value="1"/>
</dbReference>
<dbReference type="PANTHER" id="PTHR47053:SF3">
    <property type="entry name" value="GAMMA-D-GLUTAMYL-L-LYSINE DIPEPTIDYL-PEPTIDASE"/>
    <property type="match status" value="1"/>
</dbReference>
<dbReference type="PANTHER" id="PTHR47053">
    <property type="entry name" value="MUREIN DD-ENDOPEPTIDASE MEPH-RELATED"/>
    <property type="match status" value="1"/>
</dbReference>
<dbReference type="InterPro" id="IPR000064">
    <property type="entry name" value="NLP_P60_dom"/>
</dbReference>
<dbReference type="EMBL" id="PDNC01000135">
    <property type="protein sequence ID" value="PGG97759.1"/>
    <property type="molecule type" value="Genomic_DNA"/>
</dbReference>
<dbReference type="Gene3D" id="3.90.1720.10">
    <property type="entry name" value="endopeptidase domain like (from Nostoc punctiforme)"/>
    <property type="match status" value="1"/>
</dbReference>
<dbReference type="AlphaFoldDB" id="A0A2B7WMJ8"/>
<dbReference type="PROSITE" id="PS51935">
    <property type="entry name" value="NLPC_P60"/>
    <property type="match status" value="1"/>
</dbReference>
<dbReference type="OrthoDB" id="2251794at2759"/>
<name>A0A2B7WMJ8_9EURO</name>
<keyword evidence="2" id="KW-0645">Protease</keyword>
<keyword evidence="5" id="KW-0732">Signal</keyword>
<dbReference type="GO" id="GO:0006508">
    <property type="term" value="P:proteolysis"/>
    <property type="evidence" value="ECO:0007669"/>
    <property type="project" value="UniProtKB-KW"/>
</dbReference>
<comment type="caution">
    <text evidence="7">The sequence shown here is derived from an EMBL/GenBank/DDBJ whole genome shotgun (WGS) entry which is preliminary data.</text>
</comment>
<organism evidence="7 8">
    <name type="scientific">Blastomyces parvus</name>
    <dbReference type="NCBI Taxonomy" id="2060905"/>
    <lineage>
        <taxon>Eukaryota</taxon>
        <taxon>Fungi</taxon>
        <taxon>Dikarya</taxon>
        <taxon>Ascomycota</taxon>
        <taxon>Pezizomycotina</taxon>
        <taxon>Eurotiomycetes</taxon>
        <taxon>Eurotiomycetidae</taxon>
        <taxon>Onygenales</taxon>
        <taxon>Ajellomycetaceae</taxon>
        <taxon>Blastomyces</taxon>
    </lineage>
</organism>
<dbReference type="GO" id="GO:0008234">
    <property type="term" value="F:cysteine-type peptidase activity"/>
    <property type="evidence" value="ECO:0007669"/>
    <property type="project" value="UniProtKB-KW"/>
</dbReference>
<evidence type="ECO:0000256" key="4">
    <source>
        <dbReference type="ARBA" id="ARBA00022807"/>
    </source>
</evidence>
<reference evidence="7 8" key="1">
    <citation type="submission" date="2017-10" db="EMBL/GenBank/DDBJ databases">
        <title>Comparative genomics in systemic dimorphic fungi from Ajellomycetaceae.</title>
        <authorList>
            <person name="Munoz J.F."/>
            <person name="Mcewen J.G."/>
            <person name="Clay O.K."/>
            <person name="Cuomo C.A."/>
        </authorList>
    </citation>
    <scope>NUCLEOTIDE SEQUENCE [LARGE SCALE GENOMIC DNA]</scope>
    <source>
        <strain evidence="7 8">UAMH130</strain>
    </source>
</reference>
<dbReference type="Pfam" id="PF00877">
    <property type="entry name" value="NLPC_P60"/>
    <property type="match status" value="1"/>
</dbReference>
<proteinExistence type="inferred from homology"/>
<dbReference type="Gene3D" id="2.30.30.40">
    <property type="entry name" value="SH3 Domains"/>
    <property type="match status" value="2"/>
</dbReference>
<feature type="domain" description="NlpC/P60" evidence="6">
    <location>
        <begin position="213"/>
        <end position="340"/>
    </location>
</feature>
<feature type="signal peptide" evidence="5">
    <location>
        <begin position="1"/>
        <end position="17"/>
    </location>
</feature>
<evidence type="ECO:0000256" key="5">
    <source>
        <dbReference type="SAM" id="SignalP"/>
    </source>
</evidence>
<evidence type="ECO:0000256" key="2">
    <source>
        <dbReference type="ARBA" id="ARBA00022670"/>
    </source>
</evidence>
<accession>A0A2B7WMJ8</accession>
<protein>
    <recommendedName>
        <fullName evidence="6">NlpC/P60 domain-containing protein</fullName>
    </recommendedName>
</protein>
<sequence length="340" mass="36872">MLHLLSVFALVSQVVTALPSTLHVRAIDARQVGYVSVSVATVWTDPSKPRPGVDEAALTSPDNVQGWLKSMTLDQFLDLTDNSRTQTQALYGNEISILSEKDGWYEVAVKGQPSPKHTAGYPGWIPKAQISLDSTYGQIQSGSPFALVNKVAHTSLYRDAQMKKPYMEVTYATRLPVIGHHGKAAQVAVPGGGSAYVSTKHATVYKSASDIPYPTGEDLLEDGKMFIGTHYLWGGASGYAFDCSGLTHTLYDAHGITIGRDADAQADFEGHGTNVDREDLQIGDLIYYASNLTNPSSIYHVAMYAGDGKMLEAHGAAIPTQIAPVRFDENYWGAQRFLTK</sequence>